<dbReference type="Pfam" id="PF00590">
    <property type="entry name" value="TP_methylase"/>
    <property type="match status" value="1"/>
</dbReference>
<dbReference type="EC" id="2.1.1.107" evidence="2"/>
<dbReference type="Gene3D" id="3.40.1010.10">
    <property type="entry name" value="Cobalt-precorrin-4 Transmethylase, Domain 1"/>
    <property type="match status" value="1"/>
</dbReference>
<dbReference type="GO" id="GO:0019354">
    <property type="term" value="P:siroheme biosynthetic process"/>
    <property type="evidence" value="ECO:0007669"/>
    <property type="project" value="UniProtKB-UniPathway"/>
</dbReference>
<dbReference type="Gene3D" id="3.30.950.10">
    <property type="entry name" value="Methyltransferase, Cobalt-precorrin-4 Transmethylase, Domain 2"/>
    <property type="match status" value="1"/>
</dbReference>
<comment type="similarity">
    <text evidence="1">Belongs to the precorrin methyltransferase family.</text>
</comment>
<dbReference type="InterPro" id="IPR006366">
    <property type="entry name" value="CobA/CysG_C"/>
</dbReference>
<evidence type="ECO:0000256" key="2">
    <source>
        <dbReference type="ARBA" id="ARBA00012162"/>
    </source>
</evidence>
<dbReference type="InterPro" id="IPR050161">
    <property type="entry name" value="Siro_Cobalamin_biosynth"/>
</dbReference>
<evidence type="ECO:0000259" key="8">
    <source>
        <dbReference type="Pfam" id="PF00590"/>
    </source>
</evidence>
<dbReference type="CDD" id="cd11642">
    <property type="entry name" value="SUMT"/>
    <property type="match status" value="1"/>
</dbReference>
<comment type="pathway">
    <text evidence="7">Porphyrin-containing compound metabolism; siroheme biosynthesis; precorrin-2 from uroporphyrinogen III: step 1/1.</text>
</comment>
<keyword evidence="4 9" id="KW-0808">Transferase</keyword>
<evidence type="ECO:0000256" key="5">
    <source>
        <dbReference type="ARBA" id="ARBA00022691"/>
    </source>
</evidence>
<dbReference type="NCBIfam" id="TIGR01469">
    <property type="entry name" value="cobA_cysG_Cterm"/>
    <property type="match status" value="1"/>
</dbReference>
<evidence type="ECO:0000256" key="7">
    <source>
        <dbReference type="ARBA" id="ARBA00025705"/>
    </source>
</evidence>
<evidence type="ECO:0000256" key="1">
    <source>
        <dbReference type="ARBA" id="ARBA00005879"/>
    </source>
</evidence>
<dbReference type="UniPathway" id="UPA00262">
    <property type="reaction ID" value="UER00211"/>
</dbReference>
<dbReference type="InterPro" id="IPR035996">
    <property type="entry name" value="4pyrrol_Methylase_sf"/>
</dbReference>
<dbReference type="InterPro" id="IPR014777">
    <property type="entry name" value="4pyrrole_Mease_sub1"/>
</dbReference>
<dbReference type="InterPro" id="IPR000878">
    <property type="entry name" value="4pyrrol_Mease"/>
</dbReference>
<evidence type="ECO:0000256" key="6">
    <source>
        <dbReference type="ARBA" id="ARBA00023244"/>
    </source>
</evidence>
<comment type="caution">
    <text evidence="9">The sequence shown here is derived from an EMBL/GenBank/DDBJ whole genome shotgun (WGS) entry which is preliminary data.</text>
</comment>
<feature type="domain" description="Tetrapyrrole methylase" evidence="8">
    <location>
        <begin position="2"/>
        <end position="207"/>
    </location>
</feature>
<accession>A0A6B2QZM7</accession>
<dbReference type="NCBIfam" id="NF004790">
    <property type="entry name" value="PRK06136.1"/>
    <property type="match status" value="1"/>
</dbReference>
<name>A0A6B2QZM7_9BURK</name>
<reference evidence="9" key="1">
    <citation type="submission" date="2020-02" db="EMBL/GenBank/DDBJ databases">
        <authorList>
            <person name="Chen W.-M."/>
        </authorList>
    </citation>
    <scope>NUCLEOTIDE SEQUENCE</scope>
    <source>
        <strain evidence="9">NBD-18</strain>
    </source>
</reference>
<dbReference type="GO" id="GO:0004851">
    <property type="term" value="F:uroporphyrin-III C-methyltransferase activity"/>
    <property type="evidence" value="ECO:0007669"/>
    <property type="project" value="UniProtKB-EC"/>
</dbReference>
<dbReference type="PANTHER" id="PTHR45790:SF3">
    <property type="entry name" value="S-ADENOSYL-L-METHIONINE-DEPENDENT UROPORPHYRINOGEN III METHYLTRANSFERASE, CHLOROPLASTIC"/>
    <property type="match status" value="1"/>
</dbReference>
<protein>
    <recommendedName>
        <fullName evidence="2">uroporphyrinogen-III C-methyltransferase</fullName>
        <ecNumber evidence="2">2.1.1.107</ecNumber>
    </recommendedName>
</protein>
<keyword evidence="6" id="KW-0627">Porphyrin biosynthesis</keyword>
<dbReference type="RefSeq" id="WP_163655709.1">
    <property type="nucleotide sequence ID" value="NZ_JAAGRN010000008.1"/>
</dbReference>
<dbReference type="FunFam" id="3.40.1010.10:FF:000001">
    <property type="entry name" value="Siroheme synthase"/>
    <property type="match status" value="1"/>
</dbReference>
<organism evidence="9">
    <name type="scientific">Sheuella amnicola</name>
    <dbReference type="NCBI Taxonomy" id="2707330"/>
    <lineage>
        <taxon>Bacteria</taxon>
        <taxon>Pseudomonadati</taxon>
        <taxon>Pseudomonadota</taxon>
        <taxon>Betaproteobacteria</taxon>
        <taxon>Burkholderiales</taxon>
        <taxon>Alcaligenaceae</taxon>
        <taxon>Sheuella</taxon>
    </lineage>
</organism>
<keyword evidence="5" id="KW-0949">S-adenosyl-L-methionine</keyword>
<evidence type="ECO:0000313" key="9">
    <source>
        <dbReference type="EMBL" id="NDY83976.1"/>
    </source>
</evidence>
<dbReference type="EMBL" id="JAAGRN010000008">
    <property type="protein sequence ID" value="NDY83976.1"/>
    <property type="molecule type" value="Genomic_DNA"/>
</dbReference>
<evidence type="ECO:0000256" key="4">
    <source>
        <dbReference type="ARBA" id="ARBA00022679"/>
    </source>
</evidence>
<sequence>MKVWLIGAGPGDPELITRKAWRLLSQAEVILHDALMDVEGMKMANLNAKWVEVGKRNDQPSVEQAFICRALVGYAKQGLNVVRLKGGDPSIFGRAAEEIRACRENGIDIEIVPGVTAACSAAADLQTSLTLRGVSRSVAFVTPRVGRRETDNDQQWLRCALVAETVVLYMAGTQAKEVGTLLIEGGRHPDTPVCVVESASRSGARLKLKLADIAQNGLEHYAGPVSLLVGEALGLAKVQSESESQSDPFCANAPLDKAITQAIAFG</sequence>
<dbReference type="InterPro" id="IPR014776">
    <property type="entry name" value="4pyrrole_Mease_sub2"/>
</dbReference>
<dbReference type="SUPFAM" id="SSF53790">
    <property type="entry name" value="Tetrapyrrole methylase"/>
    <property type="match status" value="1"/>
</dbReference>
<dbReference type="PANTHER" id="PTHR45790">
    <property type="entry name" value="SIROHEME SYNTHASE-RELATED"/>
    <property type="match status" value="1"/>
</dbReference>
<evidence type="ECO:0000256" key="3">
    <source>
        <dbReference type="ARBA" id="ARBA00022603"/>
    </source>
</evidence>
<proteinExistence type="inferred from homology"/>
<keyword evidence="3 9" id="KW-0489">Methyltransferase</keyword>
<dbReference type="AlphaFoldDB" id="A0A6B2QZM7"/>
<gene>
    <name evidence="9" type="primary">cobA</name>
    <name evidence="9" type="ORF">G3I67_12120</name>
</gene>
<dbReference type="GO" id="GO:0032259">
    <property type="term" value="P:methylation"/>
    <property type="evidence" value="ECO:0007669"/>
    <property type="project" value="UniProtKB-KW"/>
</dbReference>